<organism evidence="1 2">
    <name type="scientific">Kickxella alabastrina</name>
    <dbReference type="NCBI Taxonomy" id="61397"/>
    <lineage>
        <taxon>Eukaryota</taxon>
        <taxon>Fungi</taxon>
        <taxon>Fungi incertae sedis</taxon>
        <taxon>Zoopagomycota</taxon>
        <taxon>Kickxellomycotina</taxon>
        <taxon>Kickxellomycetes</taxon>
        <taxon>Kickxellales</taxon>
        <taxon>Kickxellaceae</taxon>
        <taxon>Kickxella</taxon>
    </lineage>
</organism>
<evidence type="ECO:0000313" key="1">
    <source>
        <dbReference type="EMBL" id="KAJ1887939.1"/>
    </source>
</evidence>
<evidence type="ECO:0000313" key="2">
    <source>
        <dbReference type="Proteomes" id="UP001150581"/>
    </source>
</evidence>
<protein>
    <submittedName>
        <fullName evidence="1">Uncharacterized protein</fullName>
    </submittedName>
</protein>
<feature type="non-terminal residue" evidence="1">
    <location>
        <position position="1"/>
    </location>
</feature>
<keyword evidence="2" id="KW-1185">Reference proteome</keyword>
<proteinExistence type="predicted"/>
<comment type="caution">
    <text evidence="1">The sequence shown here is derived from an EMBL/GenBank/DDBJ whole genome shotgun (WGS) entry which is preliminary data.</text>
</comment>
<dbReference type="EMBL" id="JANBPG010001869">
    <property type="protein sequence ID" value="KAJ1887939.1"/>
    <property type="molecule type" value="Genomic_DNA"/>
</dbReference>
<sequence>EVAGACVLLASKVEEHKRPIKVVSKACAIVALKGVTKDLASAAERWERTLKRLEISVAENCCFDLDITHPHRFIDALAMEFGIPIFVVKSAIAHVNDCMRSQICLLYAPEVIAVAALYFAMNVHGYEFDGLLLDSRTVGFSLNPEHAVEACIMDMFEFYQLEEEAEKETYRQQQLQQQRQFRSG</sequence>
<reference evidence="1" key="1">
    <citation type="submission" date="2022-07" db="EMBL/GenBank/DDBJ databases">
        <title>Phylogenomic reconstructions and comparative analyses of Kickxellomycotina fungi.</title>
        <authorList>
            <person name="Reynolds N.K."/>
            <person name="Stajich J.E."/>
            <person name="Barry K."/>
            <person name="Grigoriev I.V."/>
            <person name="Crous P."/>
            <person name="Smith M.E."/>
        </authorList>
    </citation>
    <scope>NUCLEOTIDE SEQUENCE</scope>
    <source>
        <strain evidence="1">Benny 63K</strain>
    </source>
</reference>
<accession>A0ACC1I4Z0</accession>
<dbReference type="Proteomes" id="UP001150581">
    <property type="component" value="Unassembled WGS sequence"/>
</dbReference>
<gene>
    <name evidence="1" type="ORF">LPJ66_008835</name>
</gene>
<name>A0ACC1I4Z0_9FUNG</name>